<dbReference type="PROSITE" id="PS50297">
    <property type="entry name" value="ANK_REP_REGION"/>
    <property type="match status" value="3"/>
</dbReference>
<keyword evidence="1" id="KW-0677">Repeat</keyword>
<dbReference type="EMBL" id="ML993594">
    <property type="protein sequence ID" value="KAF2167276.1"/>
    <property type="molecule type" value="Genomic_DNA"/>
</dbReference>
<reference evidence="5" key="1">
    <citation type="journal article" date="2020" name="Stud. Mycol.">
        <title>101 Dothideomycetes genomes: a test case for predicting lifestyles and emergence of pathogens.</title>
        <authorList>
            <person name="Haridas S."/>
            <person name="Albert R."/>
            <person name="Binder M."/>
            <person name="Bloem J."/>
            <person name="Labutti K."/>
            <person name="Salamov A."/>
            <person name="Andreopoulos B."/>
            <person name="Baker S."/>
            <person name="Barry K."/>
            <person name="Bills G."/>
            <person name="Bluhm B."/>
            <person name="Cannon C."/>
            <person name="Castanera R."/>
            <person name="Culley D."/>
            <person name="Daum C."/>
            <person name="Ezra D."/>
            <person name="Gonzalez J."/>
            <person name="Henrissat B."/>
            <person name="Kuo A."/>
            <person name="Liang C."/>
            <person name="Lipzen A."/>
            <person name="Lutzoni F."/>
            <person name="Magnuson J."/>
            <person name="Mondo S."/>
            <person name="Nolan M."/>
            <person name="Ohm R."/>
            <person name="Pangilinan J."/>
            <person name="Park H.-J."/>
            <person name="Ramirez L."/>
            <person name="Alfaro M."/>
            <person name="Sun H."/>
            <person name="Tritt A."/>
            <person name="Yoshinaga Y."/>
            <person name="Zwiers L.-H."/>
            <person name="Turgeon B."/>
            <person name="Goodwin S."/>
            <person name="Spatafora J."/>
            <person name="Crous P."/>
            <person name="Grigoriev I."/>
        </authorList>
    </citation>
    <scope>NUCLEOTIDE SEQUENCE</scope>
    <source>
        <strain evidence="5">ATCC 36951</strain>
    </source>
</reference>
<feature type="region of interest" description="Disordered" evidence="4">
    <location>
        <begin position="192"/>
        <end position="213"/>
    </location>
</feature>
<evidence type="ECO:0000256" key="3">
    <source>
        <dbReference type="PROSITE-ProRule" id="PRU00023"/>
    </source>
</evidence>
<dbReference type="InterPro" id="IPR002110">
    <property type="entry name" value="Ankyrin_rpt"/>
</dbReference>
<dbReference type="PANTHER" id="PTHR24198">
    <property type="entry name" value="ANKYRIN REPEAT AND PROTEIN KINASE DOMAIN-CONTAINING PROTEIN"/>
    <property type="match status" value="1"/>
</dbReference>
<dbReference type="AlphaFoldDB" id="A0A6A6CP68"/>
<keyword evidence="6" id="KW-1185">Reference proteome</keyword>
<protein>
    <submittedName>
        <fullName evidence="5">Uncharacterized protein</fullName>
    </submittedName>
</protein>
<evidence type="ECO:0000256" key="4">
    <source>
        <dbReference type="SAM" id="MobiDB-lite"/>
    </source>
</evidence>
<dbReference type="PROSITE" id="PS50088">
    <property type="entry name" value="ANK_REPEAT"/>
    <property type="match status" value="3"/>
</dbReference>
<name>A0A6A6CP68_ZASCE</name>
<dbReference type="Pfam" id="PF12796">
    <property type="entry name" value="Ank_2"/>
    <property type="match status" value="4"/>
</dbReference>
<evidence type="ECO:0000313" key="6">
    <source>
        <dbReference type="Proteomes" id="UP000799537"/>
    </source>
</evidence>
<feature type="repeat" description="ANK" evidence="3">
    <location>
        <begin position="483"/>
        <end position="516"/>
    </location>
</feature>
<dbReference type="Gene3D" id="1.25.40.20">
    <property type="entry name" value="Ankyrin repeat-containing domain"/>
    <property type="match status" value="3"/>
</dbReference>
<dbReference type="PANTHER" id="PTHR24198:SF165">
    <property type="entry name" value="ANKYRIN REPEAT-CONTAINING PROTEIN-RELATED"/>
    <property type="match status" value="1"/>
</dbReference>
<accession>A0A6A6CP68</accession>
<dbReference type="SUPFAM" id="SSF48403">
    <property type="entry name" value="Ankyrin repeat"/>
    <property type="match status" value="2"/>
</dbReference>
<feature type="repeat" description="ANK" evidence="3">
    <location>
        <begin position="669"/>
        <end position="701"/>
    </location>
</feature>
<feature type="repeat" description="ANK" evidence="3">
    <location>
        <begin position="382"/>
        <end position="414"/>
    </location>
</feature>
<evidence type="ECO:0000256" key="2">
    <source>
        <dbReference type="ARBA" id="ARBA00023043"/>
    </source>
</evidence>
<organism evidence="5 6">
    <name type="scientific">Zasmidium cellare ATCC 36951</name>
    <dbReference type="NCBI Taxonomy" id="1080233"/>
    <lineage>
        <taxon>Eukaryota</taxon>
        <taxon>Fungi</taxon>
        <taxon>Dikarya</taxon>
        <taxon>Ascomycota</taxon>
        <taxon>Pezizomycotina</taxon>
        <taxon>Dothideomycetes</taxon>
        <taxon>Dothideomycetidae</taxon>
        <taxon>Mycosphaerellales</taxon>
        <taxon>Mycosphaerellaceae</taxon>
        <taxon>Zasmidium</taxon>
    </lineage>
</organism>
<dbReference type="OrthoDB" id="426293at2759"/>
<dbReference type="InterPro" id="IPR036770">
    <property type="entry name" value="Ankyrin_rpt-contain_sf"/>
</dbReference>
<gene>
    <name evidence="5" type="ORF">M409DRAFT_22703</name>
</gene>
<proteinExistence type="predicted"/>
<dbReference type="RefSeq" id="XP_033668165.1">
    <property type="nucleotide sequence ID" value="XM_033806461.1"/>
</dbReference>
<dbReference type="GeneID" id="54559733"/>
<keyword evidence="2 3" id="KW-0040">ANK repeat</keyword>
<evidence type="ECO:0000313" key="5">
    <source>
        <dbReference type="EMBL" id="KAF2167276.1"/>
    </source>
</evidence>
<dbReference type="SMART" id="SM00248">
    <property type="entry name" value="ANK"/>
    <property type="match status" value="13"/>
</dbReference>
<evidence type="ECO:0000256" key="1">
    <source>
        <dbReference type="ARBA" id="ARBA00022737"/>
    </source>
</evidence>
<sequence>MAPSKPKETLLELCTTTIALGNGIAVHTLEYLSISKRPRPGFKECAIEFLESSRALFPAKAGLARSNAKFPPDVSQELRDRFTQTRNAFSVMDQMVNKLLSGEKKQGFGKLGKGFRLMLADGEIDKLRLCLAQCRAAMSISALMFSSVLGDGKLDAAAGIGYTALAAILETADPTRAKSTSSPLTPHEIAIADLSPDRRPLPPAPHIDTYAPRSSSLRDGYFPSLPEGALLDRQTINSPTSTMSAVTHMKSPFSDRSSVIVGNPNDNASDITSITSMLSQENGGQYHAIGDKIPKQPIRIKVDPSKTQRWTPKRNTVPISEQSKAALTTSIQQKDHKTSEQLLDCGVPPEVGHMITAIVNHDLESVRLLLLFGADANAKDKDGSTPLYTATGHSFFEAAQLLVKYGADSNLCAGPYGESPFAVSLTGSKSHFVHLYLQYGADPNQIMGNGDTPFTQAMNKSTPTALVDLMIVYDADVNGKNGRGETPLFKAINDADRHDLVTILLDHGADPNMPGPKIVLWPAVHHPQILEVLLERGSDLRRAPGVLELATSINSRRAVDLLLKFNVDLNAKKDGIYTPLCSAIRDNREELVDLLLASGADPNCTALELPVYKCVTYHRPHFLPRLLAAGANLHSPKGVVAHAVKHNDKEALAFLLKHGCDINVRNSVTGQTALTTAIKENRLDMIDILLQHGANPAIRGQDWPVSMAVKNPEILQRLLPHIPTTLINKGAVEMAVVADQLESVKLLISKGVSVEDKNGGVFSPLATSIRENRKEIFRYLVDEADADVNAPGEHLPIIKAIRRHRENDMSYIEHLLICGADINLMYRGWNAVLQALDNGDMQILKLLATKGHPDISARDEHGRSVQEIMQERGLEEEMQVLLSSKRPSRRSSPEIKEALSSLRELVL</sequence>
<dbReference type="Proteomes" id="UP000799537">
    <property type="component" value="Unassembled WGS sequence"/>
</dbReference>